<evidence type="ECO:0000313" key="3">
    <source>
        <dbReference type="Proteomes" id="UP001320876"/>
    </source>
</evidence>
<keyword evidence="3" id="KW-1185">Reference proteome</keyword>
<organism evidence="2 3">
    <name type="scientific">Luteolibacter arcticus</name>
    <dbReference type="NCBI Taxonomy" id="1581411"/>
    <lineage>
        <taxon>Bacteria</taxon>
        <taxon>Pseudomonadati</taxon>
        <taxon>Verrucomicrobiota</taxon>
        <taxon>Verrucomicrobiia</taxon>
        <taxon>Verrucomicrobiales</taxon>
        <taxon>Verrucomicrobiaceae</taxon>
        <taxon>Luteolibacter</taxon>
    </lineage>
</organism>
<sequence>MTSRRLRRTFRHWPLLLTSMALAIAGATSSTASAQEQTARLVKDANRTTVPYGGGIGWVLPLGEKRVVFARDTYAHGYELWTSNGTPGSTRLLKDLMPGPGGSALYDPMAFGEGASAKVAFVFSRPGISNEVWVTDGTEAGTVAVAELDPGPYSTTTLMPGPSGGFFFLNHGEGEEFPQELHFSDGTAAGTGPLNPTENGEPVSLSNAHSYLISGRWCYFTANRNQIWRSDGTATGTTKVTEIPLAKYGSLSPALVTGERLILSVSNLATDLSELWTCNAEGTGIRRILAAPAGAEWWRITDLIPSGDRLLFTVWDEIYNYQLWVSDGTEAGTHEIELPREDGHVTRQLTFARWHGAVYVLAEYWDDIDADYILFRTDGTAAGTRRLRTFSHDARLYPDAEWREDEPFFYFRVASANGEWTLWRTAGDAASTVPAKGLASNHYLRIEYPAIAATKSGKFFAAGNALWFQRGKKGGAVRLTRPEKWTASGAATFNSGILPVGEESSYEMLDGKLLAFVDTGSGHELWRMNPDGRGHGTRAIWKTPAPLQEYGAVAFRGTTASGAIFIYTDGKIPPQLWVTNGTPRGTRLLVDHGATPGWRYPYEFVSAGGVLFYSLRDGTGSPATLWKTDGTPAGTKNVVAADGRTPGPDYPEMVAFQDGVAFLSWDWDGRRTLWRSDGTPAGTVPLKDSWAGGSPMGLAAVDGKLIFSVEISRTQVLWQSDGTAAGTIAVDPAVKFTSGGMSLAFDVGGVALFRGRQGQSSNEDRWWRHDATGTRRVENFVTGQHFSDTSHPWKTQHAVAGAHLFYRATTPNGTTLWVTDGTSDGTRPVVEPDAGSFSYPTQLLAVGDVVYFSAYDQDHGNELWRSDGTAAGTVLVADIDPGPADSDPRGLKVMGGKLYFTAHRRDVGREIFVVDLPAR</sequence>
<dbReference type="SUPFAM" id="SSF82171">
    <property type="entry name" value="DPP6 N-terminal domain-like"/>
    <property type="match status" value="1"/>
</dbReference>
<evidence type="ECO:0000313" key="2">
    <source>
        <dbReference type="EMBL" id="MCW1926266.1"/>
    </source>
</evidence>
<dbReference type="InterPro" id="IPR030916">
    <property type="entry name" value="ELWxxDGT_rpt"/>
</dbReference>
<dbReference type="EMBL" id="JAPDDT010000023">
    <property type="protein sequence ID" value="MCW1926266.1"/>
    <property type="molecule type" value="Genomic_DNA"/>
</dbReference>
<name>A0ABT3GRV9_9BACT</name>
<proteinExistence type="predicted"/>
<protein>
    <recommendedName>
        <fullName evidence="4">Bulb-type lectin domain-containing protein</fullName>
    </recommendedName>
</protein>
<gene>
    <name evidence="2" type="ORF">OKA05_27175</name>
</gene>
<evidence type="ECO:0000256" key="1">
    <source>
        <dbReference type="SAM" id="SignalP"/>
    </source>
</evidence>
<dbReference type="RefSeq" id="WP_264490374.1">
    <property type="nucleotide sequence ID" value="NZ_JAPDDT010000023.1"/>
</dbReference>
<keyword evidence="1" id="KW-0732">Signal</keyword>
<dbReference type="Proteomes" id="UP001320876">
    <property type="component" value="Unassembled WGS sequence"/>
</dbReference>
<evidence type="ECO:0008006" key="4">
    <source>
        <dbReference type="Google" id="ProtNLM"/>
    </source>
</evidence>
<accession>A0ABT3GRV9</accession>
<dbReference type="SUPFAM" id="SSF63825">
    <property type="entry name" value="YWTD domain"/>
    <property type="match status" value="1"/>
</dbReference>
<comment type="caution">
    <text evidence="2">The sequence shown here is derived from an EMBL/GenBank/DDBJ whole genome shotgun (WGS) entry which is preliminary data.</text>
</comment>
<feature type="signal peptide" evidence="1">
    <location>
        <begin position="1"/>
        <end position="34"/>
    </location>
</feature>
<feature type="chain" id="PRO_5045917027" description="Bulb-type lectin domain-containing protein" evidence="1">
    <location>
        <begin position="35"/>
        <end position="919"/>
    </location>
</feature>
<dbReference type="NCBIfam" id="TIGR04534">
    <property type="entry name" value="ELWxxDGT_rpt"/>
    <property type="match status" value="1"/>
</dbReference>
<reference evidence="2 3" key="1">
    <citation type="submission" date="2022-10" db="EMBL/GenBank/DDBJ databases">
        <title>Luteolibacter arcticus strain CCTCC AB 2014275, whole genome shotgun sequencing project.</title>
        <authorList>
            <person name="Zhao G."/>
            <person name="Shen L."/>
        </authorList>
    </citation>
    <scope>NUCLEOTIDE SEQUENCE [LARGE SCALE GENOMIC DNA]</scope>
    <source>
        <strain evidence="2 3">CCTCC AB 2014275</strain>
    </source>
</reference>